<organism evidence="2 3">
    <name type="scientific">Psychrobacillus faecigallinarum</name>
    <dbReference type="NCBI Taxonomy" id="2762235"/>
    <lineage>
        <taxon>Bacteria</taxon>
        <taxon>Bacillati</taxon>
        <taxon>Bacillota</taxon>
        <taxon>Bacilli</taxon>
        <taxon>Bacillales</taxon>
        <taxon>Bacillaceae</taxon>
        <taxon>Psychrobacillus</taxon>
    </lineage>
</organism>
<feature type="transmembrane region" description="Helical" evidence="1">
    <location>
        <begin position="7"/>
        <end position="28"/>
    </location>
</feature>
<proteinExistence type="predicted"/>
<evidence type="ECO:0000256" key="1">
    <source>
        <dbReference type="SAM" id="Phobius"/>
    </source>
</evidence>
<dbReference type="RefSeq" id="WP_151113016.1">
    <property type="nucleotide sequence ID" value="NZ_JACSQO010000009.1"/>
</dbReference>
<name>A0ABR8RCR1_9BACI</name>
<dbReference type="EMBL" id="JACSQO010000009">
    <property type="protein sequence ID" value="MBD7945546.1"/>
    <property type="molecule type" value="Genomic_DNA"/>
</dbReference>
<accession>A0ABR8RCR1</accession>
<keyword evidence="3" id="KW-1185">Reference proteome</keyword>
<feature type="transmembrane region" description="Helical" evidence="1">
    <location>
        <begin position="34"/>
        <end position="55"/>
    </location>
</feature>
<protein>
    <submittedName>
        <fullName evidence="2">Uncharacterized protein</fullName>
    </submittedName>
</protein>
<keyword evidence="1" id="KW-1133">Transmembrane helix</keyword>
<dbReference type="Proteomes" id="UP000640786">
    <property type="component" value="Unassembled WGS sequence"/>
</dbReference>
<evidence type="ECO:0000313" key="3">
    <source>
        <dbReference type="Proteomes" id="UP000640786"/>
    </source>
</evidence>
<keyword evidence="1" id="KW-0812">Transmembrane</keyword>
<keyword evidence="1" id="KW-0472">Membrane</keyword>
<evidence type="ECO:0000313" key="2">
    <source>
        <dbReference type="EMBL" id="MBD7945546.1"/>
    </source>
</evidence>
<gene>
    <name evidence="2" type="ORF">H9650_15655</name>
</gene>
<sequence>MTKAKWALVASIFALIGLPLIFLGISLYTGQWYYFLFSLPAGLTAGITGLVTSLVQIQMEKK</sequence>
<reference evidence="2 3" key="1">
    <citation type="submission" date="2020-08" db="EMBL/GenBank/DDBJ databases">
        <title>A Genomic Blueprint of the Chicken Gut Microbiome.</title>
        <authorList>
            <person name="Gilroy R."/>
            <person name="Ravi A."/>
            <person name="Getino M."/>
            <person name="Pursley I."/>
            <person name="Horton D.L."/>
            <person name="Alikhan N.-F."/>
            <person name="Baker D."/>
            <person name="Gharbi K."/>
            <person name="Hall N."/>
            <person name="Watson M."/>
            <person name="Adriaenssens E.M."/>
            <person name="Foster-Nyarko E."/>
            <person name="Jarju S."/>
            <person name="Secka A."/>
            <person name="Antonio M."/>
            <person name="Oren A."/>
            <person name="Chaudhuri R."/>
            <person name="La Ragione R.M."/>
            <person name="Hildebrand F."/>
            <person name="Pallen M.J."/>
        </authorList>
    </citation>
    <scope>NUCLEOTIDE SEQUENCE [LARGE SCALE GENOMIC DNA]</scope>
    <source>
        <strain evidence="2 3">Sa2BUA9</strain>
    </source>
</reference>
<comment type="caution">
    <text evidence="2">The sequence shown here is derived from an EMBL/GenBank/DDBJ whole genome shotgun (WGS) entry which is preliminary data.</text>
</comment>